<dbReference type="Gramene" id="HORVU.MOREX.r3.2HG0127270.1">
    <property type="protein sequence ID" value="HORVU.MOREX.r3.2HG0127270.1.CDS1"/>
    <property type="gene ID" value="HORVU.MOREX.r3.2HG0127270"/>
</dbReference>
<dbReference type="EnsemblPlants" id="HORVU.MOREX.r3.2HG0127270.1">
    <property type="protein sequence ID" value="HORVU.MOREX.r3.2HG0127270.1.CDS1"/>
    <property type="gene ID" value="HORVU.MOREX.r3.2HG0127270"/>
</dbReference>
<dbReference type="SMR" id="A0A8I6XE92"/>
<sequence length="113" mass="11502">MGLGVAGRRAVYGGCLLALIEGGALMLNRALEAKKDPPPLPAHDPSLATAAIPCPLQPAVSPAEVASSGGGGSWFGGLFGKEEEKKSSGNEGKSEILESFDTPIPPVPSSEYK</sequence>
<feature type="compositionally biased region" description="Basic and acidic residues" evidence="1">
    <location>
        <begin position="80"/>
        <end position="96"/>
    </location>
</feature>
<proteinExistence type="predicted"/>
<dbReference type="Proteomes" id="UP000011116">
    <property type="component" value="Chromosome 2H"/>
</dbReference>
<feature type="region of interest" description="Disordered" evidence="1">
    <location>
        <begin position="76"/>
        <end position="113"/>
    </location>
</feature>
<reference evidence="2" key="2">
    <citation type="submission" date="2020-10" db="EMBL/GenBank/DDBJ databases">
        <authorList>
            <person name="Scholz U."/>
            <person name="Mascher M."/>
            <person name="Fiebig A."/>
        </authorList>
    </citation>
    <scope>NUCLEOTIDE SEQUENCE [LARGE SCALE GENOMIC DNA]</scope>
    <source>
        <strain evidence="2">cv. Morex</strain>
    </source>
</reference>
<reference evidence="2" key="3">
    <citation type="submission" date="2022-01" db="UniProtKB">
        <authorList>
            <consortium name="EnsemblPlants"/>
        </authorList>
    </citation>
    <scope>IDENTIFICATION</scope>
    <source>
        <strain evidence="2">subsp. vulgare</strain>
    </source>
</reference>
<evidence type="ECO:0000256" key="1">
    <source>
        <dbReference type="SAM" id="MobiDB-lite"/>
    </source>
</evidence>
<evidence type="ECO:0000313" key="2">
    <source>
        <dbReference type="EnsemblPlants" id="HORVU.MOREX.r3.2HG0127270.1.CDS1"/>
    </source>
</evidence>
<keyword evidence="3" id="KW-1185">Reference proteome</keyword>
<accession>A0A8I6XE92</accession>
<feature type="compositionally biased region" description="Pro residues" evidence="1">
    <location>
        <begin position="103"/>
        <end position="113"/>
    </location>
</feature>
<dbReference type="Gramene" id="HORVU.MOREX.r2.2HG0105040.1">
    <property type="protein sequence ID" value="HORVU.MOREX.r2.2HG0105040.1.CDS.1"/>
    <property type="gene ID" value="HORVU.MOREX.r2.2HG0105040"/>
</dbReference>
<evidence type="ECO:0000313" key="3">
    <source>
        <dbReference type="Proteomes" id="UP000011116"/>
    </source>
</evidence>
<organism evidence="2 3">
    <name type="scientific">Hordeum vulgare subsp. vulgare</name>
    <name type="common">Domesticated barley</name>
    <dbReference type="NCBI Taxonomy" id="112509"/>
    <lineage>
        <taxon>Eukaryota</taxon>
        <taxon>Viridiplantae</taxon>
        <taxon>Streptophyta</taxon>
        <taxon>Embryophyta</taxon>
        <taxon>Tracheophyta</taxon>
        <taxon>Spermatophyta</taxon>
        <taxon>Magnoliopsida</taxon>
        <taxon>Liliopsida</taxon>
        <taxon>Poales</taxon>
        <taxon>Poaceae</taxon>
        <taxon>BOP clade</taxon>
        <taxon>Pooideae</taxon>
        <taxon>Triticodae</taxon>
        <taxon>Triticeae</taxon>
        <taxon>Hordeinae</taxon>
        <taxon>Hordeum</taxon>
    </lineage>
</organism>
<reference evidence="3" key="1">
    <citation type="journal article" date="2012" name="Nature">
        <title>A physical, genetic and functional sequence assembly of the barley genome.</title>
        <authorList>
            <consortium name="The International Barley Genome Sequencing Consortium"/>
            <person name="Mayer K.F."/>
            <person name="Waugh R."/>
            <person name="Brown J.W."/>
            <person name="Schulman A."/>
            <person name="Langridge P."/>
            <person name="Platzer M."/>
            <person name="Fincher G.B."/>
            <person name="Muehlbauer G.J."/>
            <person name="Sato K."/>
            <person name="Close T.J."/>
            <person name="Wise R.P."/>
            <person name="Stein N."/>
        </authorList>
    </citation>
    <scope>NUCLEOTIDE SEQUENCE [LARGE SCALE GENOMIC DNA]</scope>
    <source>
        <strain evidence="3">cv. Morex</strain>
    </source>
</reference>
<protein>
    <submittedName>
        <fullName evidence="2">Uncharacterized protein</fullName>
    </submittedName>
</protein>
<name>A0A8I6XE92_HORVV</name>
<dbReference type="AlphaFoldDB" id="A0A8I6XE92"/>